<reference evidence="4" key="1">
    <citation type="journal article" date="2014" name="Int. J. Syst. Evol. Microbiol.">
        <title>Complete genome sequence of Corynebacterium casei LMG S-19264T (=DSM 44701T), isolated from a smear-ripened cheese.</title>
        <authorList>
            <consortium name="US DOE Joint Genome Institute (JGI-PGF)"/>
            <person name="Walter F."/>
            <person name="Albersmeier A."/>
            <person name="Kalinowski J."/>
            <person name="Ruckert C."/>
        </authorList>
    </citation>
    <scope>NUCLEOTIDE SEQUENCE</scope>
    <source>
        <strain evidence="4">CGMCC 4.7299</strain>
    </source>
</reference>
<dbReference type="InterPro" id="IPR013517">
    <property type="entry name" value="FG-GAP"/>
</dbReference>
<dbReference type="Proteomes" id="UP000656042">
    <property type="component" value="Unassembled WGS sequence"/>
</dbReference>
<dbReference type="Gene3D" id="2.130.10.130">
    <property type="entry name" value="Integrin alpha, N-terminal"/>
    <property type="match status" value="2"/>
</dbReference>
<dbReference type="Pfam" id="PF07593">
    <property type="entry name" value="UnbV_ASPIC"/>
    <property type="match status" value="1"/>
</dbReference>
<accession>A0A8J3BWK1</accession>
<evidence type="ECO:0000256" key="1">
    <source>
        <dbReference type="ARBA" id="ARBA00022729"/>
    </source>
</evidence>
<keyword evidence="5" id="KW-1185">Reference proteome</keyword>
<feature type="chain" id="PRO_5035150409" evidence="2">
    <location>
        <begin position="26"/>
        <end position="631"/>
    </location>
</feature>
<feature type="signal peptide" evidence="2">
    <location>
        <begin position="1"/>
        <end position="25"/>
    </location>
</feature>
<gene>
    <name evidence="4" type="ORF">GCM10012284_08020</name>
</gene>
<proteinExistence type="predicted"/>
<name>A0A8J3BWK1_9ACTN</name>
<keyword evidence="1 2" id="KW-0732">Signal</keyword>
<dbReference type="PANTHER" id="PTHR16026">
    <property type="entry name" value="CARTILAGE ACIDIC PROTEIN 1"/>
    <property type="match status" value="1"/>
</dbReference>
<sequence length="631" mass="67159">MQIRKSMRSAVVVLLAAALIVTAGAATRRAMAKPAPGAALTARFAFESSDVNGDPADTRTVRPVAPALRHIRSWISAVGASVGLADFDGDRVPGEACLVDPRDDSVTVRAVRPAARFTPVALRPAGVPYDAATTAPMGCVPADLNEDGHTDVLVYFWGRAPLAYLRRPAAPLTPAAFVATDIAPRPGIWNSTTANVLDVDGDGHLDVIVANYFPDGARVLDSRAAHDPLMRMQDSMSDALNAGRNRILRLDRIVRGGAVAVPRYADASAAFTTDQARGWTLAVGAQDLDGDARPEIYLANDFGPDRLLQNRSAPGRIRFTELHGRRDLGMPKSKVVGDDSFKGMGVTYTDLNRDGRPDIVVSNITSPYGLQESNFAFVSTGTGPLTGGAAPYRDESEPLGLSRSGWGWDIKAADFDGDGTDEITQAVGFLAGRTNRWAQLQELAMSNDAALQYPWAWPDFGPDADLSGHQQDPFYVRGADGRYLDLASDLGLRNHGPSRGIAIGDVDHDGRLDALVANQWARSQMWHNTGPARSYLGLRPLLPPQAPGDAPRPAVGATVTVTSAGGMVRSAQLYPANGHTGVNAPELLFGLGAPSPSPASVRVTWRDAAGRHTTTATLRPGWHDIVLDDGR</sequence>
<dbReference type="RefSeq" id="WP_229715470.1">
    <property type="nucleotide sequence ID" value="NZ_BMMX01000001.1"/>
</dbReference>
<organism evidence="4 5">
    <name type="scientific">Mangrovihabitans endophyticus</name>
    <dbReference type="NCBI Taxonomy" id="1751298"/>
    <lineage>
        <taxon>Bacteria</taxon>
        <taxon>Bacillati</taxon>
        <taxon>Actinomycetota</taxon>
        <taxon>Actinomycetes</taxon>
        <taxon>Micromonosporales</taxon>
        <taxon>Micromonosporaceae</taxon>
        <taxon>Mangrovihabitans</taxon>
    </lineage>
</organism>
<evidence type="ECO:0000313" key="5">
    <source>
        <dbReference type="Proteomes" id="UP000656042"/>
    </source>
</evidence>
<dbReference type="EMBL" id="BMMX01000001">
    <property type="protein sequence ID" value="GGK76471.1"/>
    <property type="molecule type" value="Genomic_DNA"/>
</dbReference>
<feature type="domain" description="ASPIC/UnbV" evidence="3">
    <location>
        <begin position="554"/>
        <end position="608"/>
    </location>
</feature>
<dbReference type="SUPFAM" id="SSF69318">
    <property type="entry name" value="Integrin alpha N-terminal domain"/>
    <property type="match status" value="1"/>
</dbReference>
<dbReference type="InterPro" id="IPR027039">
    <property type="entry name" value="Crtac1"/>
</dbReference>
<reference evidence="4" key="2">
    <citation type="submission" date="2020-09" db="EMBL/GenBank/DDBJ databases">
        <authorList>
            <person name="Sun Q."/>
            <person name="Zhou Y."/>
        </authorList>
    </citation>
    <scope>NUCLEOTIDE SEQUENCE</scope>
    <source>
        <strain evidence="4">CGMCC 4.7299</strain>
    </source>
</reference>
<evidence type="ECO:0000259" key="3">
    <source>
        <dbReference type="Pfam" id="PF07593"/>
    </source>
</evidence>
<comment type="caution">
    <text evidence="4">The sequence shown here is derived from an EMBL/GenBank/DDBJ whole genome shotgun (WGS) entry which is preliminary data.</text>
</comment>
<dbReference type="AlphaFoldDB" id="A0A8J3BWK1"/>
<dbReference type="PANTHER" id="PTHR16026:SF0">
    <property type="entry name" value="CARTILAGE ACIDIC PROTEIN 1"/>
    <property type="match status" value="1"/>
</dbReference>
<dbReference type="InterPro" id="IPR028994">
    <property type="entry name" value="Integrin_alpha_N"/>
</dbReference>
<evidence type="ECO:0000313" key="4">
    <source>
        <dbReference type="EMBL" id="GGK76471.1"/>
    </source>
</evidence>
<dbReference type="InterPro" id="IPR011519">
    <property type="entry name" value="UnbV_ASPIC"/>
</dbReference>
<protein>
    <submittedName>
        <fullName evidence="4">RNA-binding protein</fullName>
    </submittedName>
</protein>
<evidence type="ECO:0000256" key="2">
    <source>
        <dbReference type="SAM" id="SignalP"/>
    </source>
</evidence>
<dbReference type="Pfam" id="PF13517">
    <property type="entry name" value="FG-GAP_3"/>
    <property type="match status" value="1"/>
</dbReference>